<sequence length="34" mass="3768">MPDGYISYHTAGGETRLTKCRNAVIPVSTDTHEF</sequence>
<dbReference type="EMBL" id="MK356558">
    <property type="protein sequence ID" value="QBM91455.1"/>
    <property type="molecule type" value="Genomic_DNA"/>
</dbReference>
<name>A0A482EX80_SALSP</name>
<keyword evidence="1" id="KW-0614">Plasmid</keyword>
<evidence type="ECO:0000313" key="1">
    <source>
        <dbReference type="EMBL" id="QBM91455.1"/>
    </source>
</evidence>
<dbReference type="AlphaFoldDB" id="A0A482EX80"/>
<organism evidence="1">
    <name type="scientific">Salmonella sp</name>
    <dbReference type="NCBI Taxonomy" id="599"/>
    <lineage>
        <taxon>Bacteria</taxon>
        <taxon>Pseudomonadati</taxon>
        <taxon>Pseudomonadota</taxon>
        <taxon>Gammaproteobacteria</taxon>
        <taxon>Enterobacterales</taxon>
        <taxon>Enterobacteriaceae</taxon>
        <taxon>Salmonella</taxon>
    </lineage>
</organism>
<protein>
    <submittedName>
        <fullName evidence="1">Uncharacterized protein</fullName>
    </submittedName>
</protein>
<reference evidence="1" key="1">
    <citation type="submission" date="2019-01" db="EMBL/GenBank/DDBJ databases">
        <title>Salmonella strain 1423 plasmid sequences.</title>
        <authorList>
            <person name="Chen K."/>
            <person name="Chen S."/>
        </authorList>
    </citation>
    <scope>NUCLEOTIDE SEQUENCE</scope>
    <source>
        <strain evidence="1">Sa1423</strain>
        <plasmid evidence="1">pSa1423-160k</plasmid>
    </source>
</reference>
<accession>A0A482EX80</accession>
<proteinExistence type="predicted"/>
<gene>
    <name evidence="1" type="ORF">NNIBIDOC_00126</name>
</gene>
<geneLocation type="plasmid" evidence="1">
    <name>pSa1423-160k</name>
</geneLocation>